<evidence type="ECO:0000313" key="1">
    <source>
        <dbReference type="EMBL" id="KAI5397886.1"/>
    </source>
</evidence>
<protein>
    <submittedName>
        <fullName evidence="1">Uncharacterized protein</fullName>
    </submittedName>
</protein>
<sequence length="132" mass="15495">MEVDREMFVEHDVNDIEVTVKSPRCVNEMVELDGCDDEGVERFNDSEDERTTAIAYGFMELMEKYALCYGFVVSPINGQEIWLEFQSEELLPPMYKKGPSRSRKLRIREYSEDGARRRLPGVSYRFTKCDKF</sequence>
<dbReference type="AlphaFoldDB" id="A0A9D4W9G3"/>
<accession>A0A9D4W9G3</accession>
<organism evidence="1 2">
    <name type="scientific">Pisum sativum</name>
    <name type="common">Garden pea</name>
    <name type="synonym">Lathyrus oleraceus</name>
    <dbReference type="NCBI Taxonomy" id="3888"/>
    <lineage>
        <taxon>Eukaryota</taxon>
        <taxon>Viridiplantae</taxon>
        <taxon>Streptophyta</taxon>
        <taxon>Embryophyta</taxon>
        <taxon>Tracheophyta</taxon>
        <taxon>Spermatophyta</taxon>
        <taxon>Magnoliopsida</taxon>
        <taxon>eudicotyledons</taxon>
        <taxon>Gunneridae</taxon>
        <taxon>Pentapetalae</taxon>
        <taxon>rosids</taxon>
        <taxon>fabids</taxon>
        <taxon>Fabales</taxon>
        <taxon>Fabaceae</taxon>
        <taxon>Papilionoideae</taxon>
        <taxon>50 kb inversion clade</taxon>
        <taxon>NPAAA clade</taxon>
        <taxon>Hologalegina</taxon>
        <taxon>IRL clade</taxon>
        <taxon>Fabeae</taxon>
        <taxon>Lathyrus</taxon>
    </lineage>
</organism>
<comment type="caution">
    <text evidence="1">The sequence shown here is derived from an EMBL/GenBank/DDBJ whole genome shotgun (WGS) entry which is preliminary data.</text>
</comment>
<proteinExistence type="predicted"/>
<gene>
    <name evidence="1" type="ORF">KIW84_063628</name>
</gene>
<dbReference type="EMBL" id="JAMSHJ010000006">
    <property type="protein sequence ID" value="KAI5397886.1"/>
    <property type="molecule type" value="Genomic_DNA"/>
</dbReference>
<dbReference type="Gramene" id="Psat06G0362800-T1">
    <property type="protein sequence ID" value="KAI5397886.1"/>
    <property type="gene ID" value="KIW84_063628"/>
</dbReference>
<keyword evidence="2" id="KW-1185">Reference proteome</keyword>
<evidence type="ECO:0000313" key="2">
    <source>
        <dbReference type="Proteomes" id="UP001058974"/>
    </source>
</evidence>
<name>A0A9D4W9G3_PEA</name>
<reference evidence="1 2" key="1">
    <citation type="journal article" date="2022" name="Nat. Genet.">
        <title>Improved pea reference genome and pan-genome highlight genomic features and evolutionary characteristics.</title>
        <authorList>
            <person name="Yang T."/>
            <person name="Liu R."/>
            <person name="Luo Y."/>
            <person name="Hu S."/>
            <person name="Wang D."/>
            <person name="Wang C."/>
            <person name="Pandey M.K."/>
            <person name="Ge S."/>
            <person name="Xu Q."/>
            <person name="Li N."/>
            <person name="Li G."/>
            <person name="Huang Y."/>
            <person name="Saxena R.K."/>
            <person name="Ji Y."/>
            <person name="Li M."/>
            <person name="Yan X."/>
            <person name="He Y."/>
            <person name="Liu Y."/>
            <person name="Wang X."/>
            <person name="Xiang C."/>
            <person name="Varshney R.K."/>
            <person name="Ding H."/>
            <person name="Gao S."/>
            <person name="Zong X."/>
        </authorList>
    </citation>
    <scope>NUCLEOTIDE SEQUENCE [LARGE SCALE GENOMIC DNA]</scope>
    <source>
        <strain evidence="1 2">cv. Zhongwan 6</strain>
    </source>
</reference>
<dbReference type="Proteomes" id="UP001058974">
    <property type="component" value="Chromosome 6"/>
</dbReference>